<proteinExistence type="predicted"/>
<feature type="transmembrane region" description="Helical" evidence="1">
    <location>
        <begin position="91"/>
        <end position="114"/>
    </location>
</feature>
<evidence type="ECO:0000256" key="1">
    <source>
        <dbReference type="SAM" id="Phobius"/>
    </source>
</evidence>
<feature type="domain" description="Nucleoside transporter/FeoB GTPase Gate" evidence="2">
    <location>
        <begin position="16"/>
        <end position="105"/>
    </location>
</feature>
<dbReference type="STRING" id="1603606.DSOUD_1163"/>
<organism evidence="3 4">
    <name type="scientific">Desulfuromonas soudanensis</name>
    <dbReference type="NCBI Taxonomy" id="1603606"/>
    <lineage>
        <taxon>Bacteria</taxon>
        <taxon>Pseudomonadati</taxon>
        <taxon>Thermodesulfobacteriota</taxon>
        <taxon>Desulfuromonadia</taxon>
        <taxon>Desulfuromonadales</taxon>
        <taxon>Desulfuromonadaceae</taxon>
        <taxon>Desulfuromonas</taxon>
    </lineage>
</organism>
<keyword evidence="1" id="KW-0812">Transmembrane</keyword>
<name>A0A0M5ITM0_9BACT</name>
<gene>
    <name evidence="3" type="ORF">DSOUD_1163</name>
</gene>
<feature type="transmembrane region" description="Helical" evidence="1">
    <location>
        <begin position="58"/>
        <end position="79"/>
    </location>
</feature>
<accession>A0A0M5ITM0</accession>
<evidence type="ECO:0000313" key="4">
    <source>
        <dbReference type="Proteomes" id="UP000057158"/>
    </source>
</evidence>
<dbReference type="PATRIC" id="fig|1603606.3.peg.1271"/>
<dbReference type="InterPro" id="IPR011642">
    <property type="entry name" value="Gate_dom"/>
</dbReference>
<dbReference type="AlphaFoldDB" id="A0A0M5ITM0"/>
<dbReference type="RefSeq" id="WP_053550101.1">
    <property type="nucleotide sequence ID" value="NZ_CP010802.1"/>
</dbReference>
<dbReference type="Proteomes" id="UP000057158">
    <property type="component" value="Chromosome"/>
</dbReference>
<keyword evidence="1" id="KW-1133">Transmembrane helix</keyword>
<dbReference type="KEGG" id="des:DSOUD_1163"/>
<protein>
    <recommendedName>
        <fullName evidence="2">Nucleoside transporter/FeoB GTPase Gate domain-containing protein</fullName>
    </recommendedName>
</protein>
<sequence>MDALLSAVLGALQLGLKLLLIIVPLVTLFEVLRYFPVFRRAGAAVDPLMRGMGLTRDAAVPLFTGIFLGIAYGAGIIIRVAQEKRLPKRQLFLMGLFLATCHAVVEDTLIFVVIGGNGWIMLGVRIAIAVGLTALLARLWRGGEGIP</sequence>
<dbReference type="OrthoDB" id="9797308at2"/>
<keyword evidence="1" id="KW-0472">Membrane</keyword>
<dbReference type="EMBL" id="CP010802">
    <property type="protein sequence ID" value="ALC15944.1"/>
    <property type="molecule type" value="Genomic_DNA"/>
</dbReference>
<evidence type="ECO:0000259" key="2">
    <source>
        <dbReference type="Pfam" id="PF07670"/>
    </source>
</evidence>
<dbReference type="Pfam" id="PF07670">
    <property type="entry name" value="Gate"/>
    <property type="match status" value="1"/>
</dbReference>
<evidence type="ECO:0000313" key="3">
    <source>
        <dbReference type="EMBL" id="ALC15944.1"/>
    </source>
</evidence>
<keyword evidence="4" id="KW-1185">Reference proteome</keyword>
<feature type="transmembrane region" description="Helical" evidence="1">
    <location>
        <begin position="7"/>
        <end position="29"/>
    </location>
</feature>
<feature type="transmembrane region" description="Helical" evidence="1">
    <location>
        <begin position="120"/>
        <end position="140"/>
    </location>
</feature>
<reference evidence="3 4" key="1">
    <citation type="submission" date="2015-07" db="EMBL/GenBank/DDBJ databases">
        <title>Isolation and Genomic Characterization of a Novel Halophilic Metal-Reducing Deltaproteobacterium from the Deep Subsurface.</title>
        <authorList>
            <person name="Badalamenti J.P."/>
            <person name="Summers Z.M."/>
            <person name="Gralnick J.A."/>
            <person name="Bond D.R."/>
        </authorList>
    </citation>
    <scope>NUCLEOTIDE SEQUENCE [LARGE SCALE GENOMIC DNA]</scope>
    <source>
        <strain evidence="3 4">WTL</strain>
    </source>
</reference>